<dbReference type="GO" id="GO:0046872">
    <property type="term" value="F:metal ion binding"/>
    <property type="evidence" value="ECO:0007669"/>
    <property type="project" value="UniProtKB-KW"/>
</dbReference>
<evidence type="ECO:0000256" key="11">
    <source>
        <dbReference type="ARBA" id="ARBA00022982"/>
    </source>
</evidence>
<comment type="caution">
    <text evidence="20">The sequence shown here is derived from an EMBL/GenBank/DDBJ whole genome shotgun (WGS) entry which is preliminary data.</text>
</comment>
<evidence type="ECO:0000256" key="16">
    <source>
        <dbReference type="ARBA" id="ARBA00023136"/>
    </source>
</evidence>
<keyword evidence="9" id="KW-0500">Molybdenum</keyword>
<comment type="catalytic activity">
    <reaction evidence="17">
        <text>nitrate + a quinol = a quinone + nitrite + H2O</text>
        <dbReference type="Rhea" id="RHEA:56144"/>
        <dbReference type="ChEBI" id="CHEBI:15377"/>
        <dbReference type="ChEBI" id="CHEBI:16301"/>
        <dbReference type="ChEBI" id="CHEBI:17632"/>
        <dbReference type="ChEBI" id="CHEBI:24646"/>
        <dbReference type="ChEBI" id="CHEBI:132124"/>
        <dbReference type="EC" id="1.7.5.1"/>
    </reaction>
</comment>
<protein>
    <recommendedName>
        <fullName evidence="18">Nitrate reductase alpha subunit</fullName>
        <ecNumber evidence="5">1.7.5.1</ecNumber>
    </recommendedName>
</protein>
<dbReference type="EMBL" id="BONK01000013">
    <property type="protein sequence ID" value="GIG22816.1"/>
    <property type="molecule type" value="Genomic_DNA"/>
</dbReference>
<dbReference type="InterPro" id="IPR009010">
    <property type="entry name" value="Asp_de-COase-like_dom_sf"/>
</dbReference>
<organism evidence="20 21">
    <name type="scientific">Cellulomonas chitinilytica</name>
    <dbReference type="NCBI Taxonomy" id="398759"/>
    <lineage>
        <taxon>Bacteria</taxon>
        <taxon>Bacillati</taxon>
        <taxon>Actinomycetota</taxon>
        <taxon>Actinomycetes</taxon>
        <taxon>Micrococcales</taxon>
        <taxon>Cellulomonadaceae</taxon>
        <taxon>Cellulomonas</taxon>
    </lineage>
</organism>
<reference evidence="20" key="1">
    <citation type="submission" date="2021-01" db="EMBL/GenBank/DDBJ databases">
        <title>Whole genome shotgun sequence of Cellulomonas chitinilytica NBRC 110799.</title>
        <authorList>
            <person name="Komaki H."/>
            <person name="Tamura T."/>
        </authorList>
    </citation>
    <scope>NUCLEOTIDE SEQUENCE</scope>
    <source>
        <strain evidence="20">NBRC 110799</strain>
    </source>
</reference>
<evidence type="ECO:0000256" key="13">
    <source>
        <dbReference type="ARBA" id="ARBA00023004"/>
    </source>
</evidence>
<evidence type="ECO:0000256" key="18">
    <source>
        <dbReference type="ARBA" id="ARBA00069751"/>
    </source>
</evidence>
<keyword evidence="6" id="KW-0813">Transport</keyword>
<comment type="subcellular location">
    <subcellularLocation>
        <location evidence="3">Cell membrane</location>
        <topology evidence="3">Peripheral membrane protein</topology>
    </subcellularLocation>
</comment>
<dbReference type="Proteomes" id="UP000632740">
    <property type="component" value="Unassembled WGS sequence"/>
</dbReference>
<comment type="cofactor">
    <cofactor evidence="2">
        <name>[4Fe-4S] cluster</name>
        <dbReference type="ChEBI" id="CHEBI:49883"/>
    </cofactor>
</comment>
<keyword evidence="7" id="KW-1003">Cell membrane</keyword>
<keyword evidence="12" id="KW-0560">Oxidoreductase</keyword>
<keyword evidence="15" id="KW-0534">Nitrate assimilation</keyword>
<dbReference type="InterPro" id="IPR006656">
    <property type="entry name" value="Mopterin_OxRdtase"/>
</dbReference>
<evidence type="ECO:0000256" key="2">
    <source>
        <dbReference type="ARBA" id="ARBA00001966"/>
    </source>
</evidence>
<dbReference type="Pfam" id="PF00384">
    <property type="entry name" value="Molybdopterin"/>
    <property type="match status" value="1"/>
</dbReference>
<comment type="cofactor">
    <cofactor evidence="1">
        <name>Mo-bis(molybdopterin guanine dinucleotide)</name>
        <dbReference type="ChEBI" id="CHEBI:60539"/>
    </cofactor>
</comment>
<dbReference type="PROSITE" id="PS00490">
    <property type="entry name" value="MOLYBDOPTERIN_PROK_2"/>
    <property type="match status" value="1"/>
</dbReference>
<comment type="similarity">
    <text evidence="4">Belongs to the prokaryotic molybdopterin-containing oxidoreductase family.</text>
</comment>
<dbReference type="PROSITE" id="PS51669">
    <property type="entry name" value="4FE4S_MOW_BIS_MGD"/>
    <property type="match status" value="1"/>
</dbReference>
<evidence type="ECO:0000256" key="10">
    <source>
        <dbReference type="ARBA" id="ARBA00022723"/>
    </source>
</evidence>
<dbReference type="InterPro" id="IPR006657">
    <property type="entry name" value="MoPterin_dinucl-bd_dom"/>
</dbReference>
<dbReference type="GO" id="GO:0005886">
    <property type="term" value="C:plasma membrane"/>
    <property type="evidence" value="ECO:0007669"/>
    <property type="project" value="UniProtKB-SubCell"/>
</dbReference>
<evidence type="ECO:0000313" key="20">
    <source>
        <dbReference type="EMBL" id="GIG22816.1"/>
    </source>
</evidence>
<dbReference type="GO" id="GO:0043546">
    <property type="term" value="F:molybdopterin cofactor binding"/>
    <property type="evidence" value="ECO:0007669"/>
    <property type="project" value="InterPro"/>
</dbReference>
<dbReference type="EC" id="1.7.5.1" evidence="5"/>
<keyword evidence="13" id="KW-0408">Iron</keyword>
<evidence type="ECO:0000256" key="6">
    <source>
        <dbReference type="ARBA" id="ARBA00022448"/>
    </source>
</evidence>
<gene>
    <name evidence="20" type="ORF">Cch01nite_35400</name>
</gene>
<keyword evidence="16" id="KW-0472">Membrane</keyword>
<dbReference type="InterPro" id="IPR006963">
    <property type="entry name" value="Mopterin_OxRdtase_4Fe-4S_dom"/>
</dbReference>
<evidence type="ECO:0000313" key="21">
    <source>
        <dbReference type="Proteomes" id="UP000632740"/>
    </source>
</evidence>
<dbReference type="Gene3D" id="3.40.50.12440">
    <property type="match status" value="1"/>
</dbReference>
<dbReference type="GO" id="GO:0042128">
    <property type="term" value="P:nitrate assimilation"/>
    <property type="evidence" value="ECO:0007669"/>
    <property type="project" value="UniProtKB-KW"/>
</dbReference>
<evidence type="ECO:0000256" key="3">
    <source>
        <dbReference type="ARBA" id="ARBA00004202"/>
    </source>
</evidence>
<evidence type="ECO:0000256" key="8">
    <source>
        <dbReference type="ARBA" id="ARBA00022485"/>
    </source>
</evidence>
<dbReference type="PANTHER" id="PTHR43105">
    <property type="entry name" value="RESPIRATORY NITRATE REDUCTASE"/>
    <property type="match status" value="1"/>
</dbReference>
<keyword evidence="10" id="KW-0479">Metal-binding</keyword>
<dbReference type="CDD" id="cd02776">
    <property type="entry name" value="MopB_CT_Nitrate-R-NarG-like"/>
    <property type="match status" value="1"/>
</dbReference>
<dbReference type="AlphaFoldDB" id="A0A919P754"/>
<name>A0A919P754_9CELL</name>
<evidence type="ECO:0000256" key="17">
    <source>
        <dbReference type="ARBA" id="ARBA00048294"/>
    </source>
</evidence>
<dbReference type="InterPro" id="IPR006655">
    <property type="entry name" value="Mopterin_OxRdtase_prok_CS"/>
</dbReference>
<keyword evidence="21" id="KW-1185">Reference proteome</keyword>
<dbReference type="NCBIfam" id="TIGR01580">
    <property type="entry name" value="narG"/>
    <property type="match status" value="1"/>
</dbReference>
<dbReference type="CDD" id="cd02750">
    <property type="entry name" value="MopB_Nitrate-R-NarG-like"/>
    <property type="match status" value="1"/>
</dbReference>
<evidence type="ECO:0000256" key="1">
    <source>
        <dbReference type="ARBA" id="ARBA00001942"/>
    </source>
</evidence>
<evidence type="ECO:0000256" key="15">
    <source>
        <dbReference type="ARBA" id="ARBA00023063"/>
    </source>
</evidence>
<dbReference type="PROSITE" id="PS00551">
    <property type="entry name" value="MOLYBDOPTERIN_PROK_1"/>
    <property type="match status" value="1"/>
</dbReference>
<dbReference type="InterPro" id="IPR037943">
    <property type="entry name" value="MopB_CT_Nitrate-R-NarG-like"/>
</dbReference>
<feature type="domain" description="4Fe-4S Mo/W bis-MGD-type" evidence="19">
    <location>
        <begin position="54"/>
        <end position="118"/>
    </location>
</feature>
<keyword evidence="8" id="KW-0004">4Fe-4S</keyword>
<dbReference type="InterPro" id="IPR050123">
    <property type="entry name" value="Prok_molybdopt-oxidoreductase"/>
</dbReference>
<evidence type="ECO:0000256" key="7">
    <source>
        <dbReference type="ARBA" id="ARBA00022475"/>
    </source>
</evidence>
<dbReference type="SUPFAM" id="SSF53706">
    <property type="entry name" value="Formate dehydrogenase/DMSO reductase, domains 1-3"/>
    <property type="match status" value="1"/>
</dbReference>
<dbReference type="Pfam" id="PF01568">
    <property type="entry name" value="Molydop_binding"/>
    <property type="match status" value="1"/>
</dbReference>
<dbReference type="InterPro" id="IPR006468">
    <property type="entry name" value="NarG"/>
</dbReference>
<dbReference type="FunFam" id="3.40.50.12440:FF:000001">
    <property type="entry name" value="Nitrate reductase subunit alpha"/>
    <property type="match status" value="1"/>
</dbReference>
<dbReference type="PANTHER" id="PTHR43105:SF2">
    <property type="entry name" value="RESPIRATORY NITRATE REDUCTASE 2 ALPHA CHAIN"/>
    <property type="match status" value="1"/>
</dbReference>
<keyword evidence="14" id="KW-0411">Iron-sulfur</keyword>
<dbReference type="GO" id="GO:0051539">
    <property type="term" value="F:4 iron, 4 sulfur cluster binding"/>
    <property type="evidence" value="ECO:0007669"/>
    <property type="project" value="UniProtKB-KW"/>
</dbReference>
<keyword evidence="11" id="KW-0249">Electron transport</keyword>
<sequence>MDGSAARLDGPASDALLRTGRFFTRWDETPDSRAVFREGGRRGDVFYRDRWRHDKVVRSTHGVNCTGSCSWKVYVKDGIITWEAQQTDYPSPGPDRPDYEPRGCPRGAAFSWYTYSPTRVRYPYARGVLVEMYREARARLKDPVLAWADVVGDPERRRRYQQARGKGGLVRVGWDEAVEMVAAAHVHTIKTHGPDRCAGFSPIPAMSIVSHCVGTRFIQLIGGVMTSFYDWYADLPVASPQMFGDQTDVPESGDWWDATYLMMWGSNVPVTRTPDAHWMAEVRYRGTKVVTVSPDYSDNTKFADEWLPAQAGTDAALAMAMGHVVLREYLVDRQVPFFADYVRRYTDLPFLITLQEREGGYVPGKFLRESDLPGATGASPAEGAEWKTVLLDSATGTPVVPNGSMGFRYTDSGEGRWNLDLDGVEPALSISDAPGGGDTATVLLPCFEAPDGSGSVLRRGVPVRRVGDHLVTTVFDLTLAQYGVGREGLPGEWPTGFDDPEVPYTPAWQESITSVPAQACTRIAREFATNAEKSRGRSMIIMGAGICQWFHGDVTYRAVLALLAFTGCFGRNGGGWAHYVGQEKCRPLTGWLSLANALDWSRPPRTMTGTSYWYMHTDQWRFDGYRADALASPLAEGNLSGMHTADTIAQSARLGWMPFYPQFDRNPLDLADEARAAVEAGTAQDEVQHVVQRIADRDVKFAIEDVDAPEAWPRTLVLWRANLLGSSSKGNEYFLKHLLGTHSNVAATEPAPDLRPQEVTWRDDIPEGKLDLLVSADFRMTSTTMLSDVVLPAATWYEKHDLSSTDMHPFVHAFTPAIDPPWEARSDFDAFHLVAQRFSELARTHLGVRHDVVSVPVQHDTPGEAGQPGGVVRDWLRGDVPAVPGKTMPLLQVVERDYTAIADKLATLGPLADRLGFTIKNVTYRLEHEVDRLGKLNGVMLGGAGDGRPALDTDVKLAEAILSLSGTTNGELAVQGFKTLERRVGKPLADLAEGSEEKRITFADTQARPVPVITSPEWSGSETGGRRYAPFTVNVERLKPWHTLTGRMHLFLDHDWMRDLGEALPIYRPPLDLHRLLGEPELGPDGAKQVTVRYLTPHSKWSIHSEYQDNLLMLSLSRGGPTCWMSPQDAEAIGAADNDWIECSNANGIFVCRAIVSHRMPAGVVFVHHAQERTIDVPKTERTGRRGGIHNSVTRLLVKPTHLIGGYAQLSYTFNYLGPTGNQRDMVTTIRRRSQDVRY</sequence>
<dbReference type="SMART" id="SM00926">
    <property type="entry name" value="Molybdop_Fe4S4"/>
    <property type="match status" value="1"/>
</dbReference>
<dbReference type="GO" id="GO:0160182">
    <property type="term" value="F:nitrate reductase (quinone) activity"/>
    <property type="evidence" value="ECO:0007669"/>
    <property type="project" value="UniProtKB-EC"/>
</dbReference>
<dbReference type="RefSeq" id="WP_203757826.1">
    <property type="nucleotide sequence ID" value="NZ_BONK01000013.1"/>
</dbReference>
<evidence type="ECO:0000256" key="12">
    <source>
        <dbReference type="ARBA" id="ARBA00023002"/>
    </source>
</evidence>
<evidence type="ECO:0000256" key="9">
    <source>
        <dbReference type="ARBA" id="ARBA00022505"/>
    </source>
</evidence>
<dbReference type="InterPro" id="IPR027467">
    <property type="entry name" value="MopterinOxRdtase_cofactor_BS"/>
</dbReference>
<dbReference type="SUPFAM" id="SSF50692">
    <property type="entry name" value="ADC-like"/>
    <property type="match status" value="1"/>
</dbReference>
<evidence type="ECO:0000256" key="5">
    <source>
        <dbReference type="ARBA" id="ARBA00012500"/>
    </source>
</evidence>
<evidence type="ECO:0000256" key="4">
    <source>
        <dbReference type="ARBA" id="ARBA00010312"/>
    </source>
</evidence>
<evidence type="ECO:0000259" key="19">
    <source>
        <dbReference type="PROSITE" id="PS51669"/>
    </source>
</evidence>
<evidence type="ECO:0000256" key="14">
    <source>
        <dbReference type="ARBA" id="ARBA00023014"/>
    </source>
</evidence>
<proteinExistence type="inferred from homology"/>
<accession>A0A919P754</accession>
<dbReference type="GO" id="GO:0009325">
    <property type="term" value="C:nitrate reductase complex"/>
    <property type="evidence" value="ECO:0007669"/>
    <property type="project" value="InterPro"/>
</dbReference>